<dbReference type="Pfam" id="PF11740">
    <property type="entry name" value="KfrA_N"/>
    <property type="match status" value="1"/>
</dbReference>
<dbReference type="Proteomes" id="UP000243063">
    <property type="component" value="Chromosome I"/>
</dbReference>
<proteinExistence type="predicted"/>
<feature type="coiled-coil region" evidence="1">
    <location>
        <begin position="91"/>
        <end position="340"/>
    </location>
</feature>
<dbReference type="RefSeq" id="WP_090215181.1">
    <property type="nucleotide sequence ID" value="NZ_LT629780.1"/>
</dbReference>
<name>A0A1H2HXK7_9GAMM</name>
<keyword evidence="1" id="KW-0175">Coiled coil</keyword>
<reference evidence="4" key="1">
    <citation type="submission" date="2016-10" db="EMBL/GenBank/DDBJ databases">
        <authorList>
            <person name="Varghese N."/>
            <person name="Submissions S."/>
        </authorList>
    </citation>
    <scope>NUCLEOTIDE SEQUENCE [LARGE SCALE GENOMIC DNA]</scope>
    <source>
        <strain evidence="4">CCTCC 2012022</strain>
    </source>
</reference>
<dbReference type="EMBL" id="LT629780">
    <property type="protein sequence ID" value="SDU36278.1"/>
    <property type="molecule type" value="Genomic_DNA"/>
</dbReference>
<dbReference type="AlphaFoldDB" id="A0A1H2HXK7"/>
<evidence type="ECO:0000313" key="3">
    <source>
        <dbReference type="EMBL" id="SDU36278.1"/>
    </source>
</evidence>
<evidence type="ECO:0000256" key="1">
    <source>
        <dbReference type="SAM" id="Coils"/>
    </source>
</evidence>
<organism evidence="3 4">
    <name type="scientific">Geopseudomonas guangdongensis</name>
    <dbReference type="NCBI Taxonomy" id="1245526"/>
    <lineage>
        <taxon>Bacteria</taxon>
        <taxon>Pseudomonadati</taxon>
        <taxon>Pseudomonadota</taxon>
        <taxon>Gammaproteobacteria</taxon>
        <taxon>Pseudomonadales</taxon>
        <taxon>Pseudomonadaceae</taxon>
        <taxon>Geopseudomonas</taxon>
    </lineage>
</organism>
<evidence type="ECO:0000313" key="4">
    <source>
        <dbReference type="Proteomes" id="UP000243063"/>
    </source>
</evidence>
<gene>
    <name evidence="3" type="ORF">SAMN05216580_2572</name>
</gene>
<evidence type="ECO:0000259" key="2">
    <source>
        <dbReference type="Pfam" id="PF11740"/>
    </source>
</evidence>
<keyword evidence="4" id="KW-1185">Reference proteome</keyword>
<dbReference type="STRING" id="1245526.SAMN05216580_2572"/>
<dbReference type="InterPro" id="IPR021104">
    <property type="entry name" value="KfrA_DNA-bd_N"/>
</dbReference>
<feature type="domain" description="KfrA N-terminal DNA-binding" evidence="2">
    <location>
        <begin position="8"/>
        <end position="118"/>
    </location>
</feature>
<keyword evidence="3" id="KW-0238">DNA-binding</keyword>
<protein>
    <submittedName>
        <fullName evidence="3">Replication region DNA-binding N-term</fullName>
    </submittedName>
</protein>
<dbReference type="OrthoDB" id="7015148at2"/>
<sequence length="349" mass="39599">MARGGINKALVHKARQALLARGEHPSIDAVRVELGNTGSKTTIHRYLRELDDEGPLIPDARPSLSDELGALVAGLAERLQVEANATLQAAEAAFAEERSGLRNELEQERRRCAELEAQAAQQQQAMAALQAETQQLQARLHEQQLELTRLDQLQSDQRIRLEERERQIASLEDKHRHAREALEHYRASVQAQREQEQRRHEAQVQQLQVELRQGQQALIVRQEEILQLNRDNERLLGELRGAHRERSELQEQQARLAGQQNELHAQLARLETRNAGQQEALERLEQSRQALGDELEQARRREVEQLRQAQQTEQALQVALARCEAELQLLRQARQAASTAPGAAQGAQE</sequence>
<dbReference type="GO" id="GO:0003677">
    <property type="term" value="F:DNA binding"/>
    <property type="evidence" value="ECO:0007669"/>
    <property type="project" value="UniProtKB-KW"/>
</dbReference>
<accession>A0A1H2HXK7</accession>